<dbReference type="PANTHER" id="PTHR22847:SF637">
    <property type="entry name" value="WD REPEAT DOMAIN 5B"/>
    <property type="match status" value="1"/>
</dbReference>
<dbReference type="PANTHER" id="PTHR22847">
    <property type="entry name" value="WD40 REPEAT PROTEIN"/>
    <property type="match status" value="1"/>
</dbReference>
<feature type="repeat" description="WD" evidence="3">
    <location>
        <begin position="66"/>
        <end position="107"/>
    </location>
</feature>
<dbReference type="GO" id="GO:1990234">
    <property type="term" value="C:transferase complex"/>
    <property type="evidence" value="ECO:0007669"/>
    <property type="project" value="UniProtKB-ARBA"/>
</dbReference>
<evidence type="ECO:0000313" key="5">
    <source>
        <dbReference type="Proteomes" id="UP000689195"/>
    </source>
</evidence>
<evidence type="ECO:0000313" key="4">
    <source>
        <dbReference type="EMBL" id="CAD8192469.1"/>
    </source>
</evidence>
<evidence type="ECO:0000256" key="3">
    <source>
        <dbReference type="PROSITE-ProRule" id="PRU00221"/>
    </source>
</evidence>
<protein>
    <submittedName>
        <fullName evidence="4">Uncharacterized protein</fullName>
    </submittedName>
</protein>
<dbReference type="Pfam" id="PF00400">
    <property type="entry name" value="WD40"/>
    <property type="match status" value="2"/>
</dbReference>
<dbReference type="EMBL" id="CAJJDO010000101">
    <property type="protein sequence ID" value="CAD8192469.1"/>
    <property type="molecule type" value="Genomic_DNA"/>
</dbReference>
<dbReference type="PROSITE" id="PS50082">
    <property type="entry name" value="WD_REPEATS_2"/>
    <property type="match status" value="1"/>
</dbReference>
<comment type="caution">
    <text evidence="4">The sequence shown here is derived from an EMBL/GenBank/DDBJ whole genome shotgun (WGS) entry which is preliminary data.</text>
</comment>
<dbReference type="Proteomes" id="UP000689195">
    <property type="component" value="Unassembled WGS sequence"/>
</dbReference>
<dbReference type="InterPro" id="IPR001646">
    <property type="entry name" value="5peptide_repeat"/>
</dbReference>
<dbReference type="PROSITE" id="PS50294">
    <property type="entry name" value="WD_REPEATS_REGION"/>
    <property type="match status" value="1"/>
</dbReference>
<dbReference type="PROSITE" id="PS00678">
    <property type="entry name" value="WD_REPEATS_1"/>
    <property type="match status" value="1"/>
</dbReference>
<dbReference type="AlphaFoldDB" id="A0A8S1WWC8"/>
<proteinExistence type="predicted"/>
<evidence type="ECO:0000256" key="2">
    <source>
        <dbReference type="ARBA" id="ARBA00022737"/>
    </source>
</evidence>
<reference evidence="4" key="1">
    <citation type="submission" date="2021-01" db="EMBL/GenBank/DDBJ databases">
        <authorList>
            <consortium name="Genoscope - CEA"/>
            <person name="William W."/>
        </authorList>
    </citation>
    <scope>NUCLEOTIDE SEQUENCE</scope>
</reference>
<dbReference type="OrthoDB" id="540662at2759"/>
<sequence>MKVDLKNQNFGNIRVENTNLYGGNFAKCNLSNTQFKNVNINGINLNGAKLFGFIWQQLRINDLYQLDGHTRGVLSVCFSPDGNTLASGSVDKSIGLWDVKTGQQKAKLDGHTHYVYSVCFSLDGNFLASEQEIHSSNIFIEKFLKMQNIPFLMQSSFRFLFLDQISYLFMAYPKQNILSLRSSCPQGTVYQLLILNTIINIKRKHFEKVYLKYNR</sequence>
<accession>A0A8S1WWC8</accession>
<name>A0A8S1WWC8_9CILI</name>
<evidence type="ECO:0000256" key="1">
    <source>
        <dbReference type="ARBA" id="ARBA00022574"/>
    </source>
</evidence>
<dbReference type="Pfam" id="PF00805">
    <property type="entry name" value="Pentapeptide"/>
    <property type="match status" value="1"/>
</dbReference>
<dbReference type="InterPro" id="IPR019775">
    <property type="entry name" value="WD40_repeat_CS"/>
</dbReference>
<dbReference type="InterPro" id="IPR001680">
    <property type="entry name" value="WD40_rpt"/>
</dbReference>
<gene>
    <name evidence="4" type="ORF">PPENT_87.1.T1010174</name>
</gene>
<keyword evidence="1 3" id="KW-0853">WD repeat</keyword>
<dbReference type="SMART" id="SM00320">
    <property type="entry name" value="WD40"/>
    <property type="match status" value="2"/>
</dbReference>
<keyword evidence="5" id="KW-1185">Reference proteome</keyword>
<organism evidence="4 5">
    <name type="scientific">Paramecium pentaurelia</name>
    <dbReference type="NCBI Taxonomy" id="43138"/>
    <lineage>
        <taxon>Eukaryota</taxon>
        <taxon>Sar</taxon>
        <taxon>Alveolata</taxon>
        <taxon>Ciliophora</taxon>
        <taxon>Intramacronucleata</taxon>
        <taxon>Oligohymenophorea</taxon>
        <taxon>Peniculida</taxon>
        <taxon>Parameciidae</taxon>
        <taxon>Paramecium</taxon>
    </lineage>
</organism>
<keyword evidence="2" id="KW-0677">Repeat</keyword>